<evidence type="ECO:0000256" key="7">
    <source>
        <dbReference type="ARBA" id="ARBA00022840"/>
    </source>
</evidence>
<dbReference type="CDD" id="cd05403">
    <property type="entry name" value="NT_KNTase_like"/>
    <property type="match status" value="1"/>
</dbReference>
<dbReference type="PANTHER" id="PTHR33571:SF12">
    <property type="entry name" value="BSL3053 PROTEIN"/>
    <property type="match status" value="1"/>
</dbReference>
<keyword evidence="4" id="KW-0548">Nucleotidyltransferase</keyword>
<feature type="domain" description="Polymerase nucleotidyl transferase" evidence="10">
    <location>
        <begin position="22"/>
        <end position="100"/>
    </location>
</feature>
<keyword evidence="3" id="KW-0808">Transferase</keyword>
<keyword evidence="6" id="KW-0547">Nucleotide-binding</keyword>
<evidence type="ECO:0000259" key="10">
    <source>
        <dbReference type="Pfam" id="PF01909"/>
    </source>
</evidence>
<dbReference type="InterPro" id="IPR002934">
    <property type="entry name" value="Polymerase_NTP_transf_dom"/>
</dbReference>
<evidence type="ECO:0000256" key="3">
    <source>
        <dbReference type="ARBA" id="ARBA00022679"/>
    </source>
</evidence>
<protein>
    <recommendedName>
        <fullName evidence="10">Polymerase nucleotidyl transferase domain-containing protein</fullName>
    </recommendedName>
</protein>
<dbReference type="AlphaFoldDB" id="A0A7K1UFF2"/>
<keyword evidence="7" id="KW-0067">ATP-binding</keyword>
<dbReference type="GO" id="GO:0005524">
    <property type="term" value="F:ATP binding"/>
    <property type="evidence" value="ECO:0007669"/>
    <property type="project" value="UniProtKB-KW"/>
</dbReference>
<evidence type="ECO:0000256" key="6">
    <source>
        <dbReference type="ARBA" id="ARBA00022741"/>
    </source>
</evidence>
<keyword evidence="2" id="KW-1277">Toxin-antitoxin system</keyword>
<dbReference type="PANTHER" id="PTHR33571">
    <property type="entry name" value="SSL8005 PROTEIN"/>
    <property type="match status" value="1"/>
</dbReference>
<evidence type="ECO:0000313" key="11">
    <source>
        <dbReference type="EMBL" id="MVT25213.1"/>
    </source>
</evidence>
<dbReference type="EMBL" id="WRPM01000016">
    <property type="protein sequence ID" value="MVT25213.1"/>
    <property type="molecule type" value="Genomic_DNA"/>
</dbReference>
<dbReference type="OrthoDB" id="9803128at2"/>
<evidence type="ECO:0000256" key="5">
    <source>
        <dbReference type="ARBA" id="ARBA00022723"/>
    </source>
</evidence>
<evidence type="ECO:0000256" key="2">
    <source>
        <dbReference type="ARBA" id="ARBA00022649"/>
    </source>
</evidence>
<proteinExistence type="inferred from homology"/>
<reference evidence="11 12" key="1">
    <citation type="submission" date="2019-12" db="EMBL/GenBank/DDBJ databases">
        <title>Nesterenkonia muleiensis sp. nov., a novel actinobacterium isolated from sap of Populus euphratica.</title>
        <authorList>
            <person name="Wang R."/>
        </authorList>
    </citation>
    <scope>NUCLEOTIDE SEQUENCE [LARGE SCALE GENOMIC DNA]</scope>
    <source>
        <strain evidence="11 12">F10</strain>
    </source>
</reference>
<dbReference type="RefSeq" id="WP_157321000.1">
    <property type="nucleotide sequence ID" value="NZ_BMFX01000035.1"/>
</dbReference>
<gene>
    <name evidence="11" type="ORF">GNZ21_02350</name>
</gene>
<keyword evidence="8" id="KW-0460">Magnesium</keyword>
<dbReference type="SUPFAM" id="SSF81301">
    <property type="entry name" value="Nucleotidyltransferase"/>
    <property type="match status" value="1"/>
</dbReference>
<dbReference type="InterPro" id="IPR052038">
    <property type="entry name" value="Type-VII_TA_antitoxin"/>
</dbReference>
<dbReference type="Gene3D" id="3.30.460.10">
    <property type="entry name" value="Beta Polymerase, domain 2"/>
    <property type="match status" value="1"/>
</dbReference>
<sequence length="102" mass="11506">MSTGTVPERRPSDVLRERRQEVLDYLHSQGIKDVRVFGSVARGDDSPSSDIDLLVVTPPKMGLRFARVYRELNELLGVPVDLVDQAGLRSQHRELIKDARPL</sequence>
<dbReference type="Pfam" id="PF01909">
    <property type="entry name" value="NTP_transf_2"/>
    <property type="match status" value="1"/>
</dbReference>
<comment type="cofactor">
    <cofactor evidence="1">
        <name>Mg(2+)</name>
        <dbReference type="ChEBI" id="CHEBI:18420"/>
    </cofactor>
</comment>
<keyword evidence="12" id="KW-1185">Reference proteome</keyword>
<dbReference type="Proteomes" id="UP000460157">
    <property type="component" value="Unassembled WGS sequence"/>
</dbReference>
<evidence type="ECO:0000256" key="9">
    <source>
        <dbReference type="ARBA" id="ARBA00038276"/>
    </source>
</evidence>
<organism evidence="11 12">
    <name type="scientific">Nesterenkonia alkaliphila</name>
    <dbReference type="NCBI Taxonomy" id="1463631"/>
    <lineage>
        <taxon>Bacteria</taxon>
        <taxon>Bacillati</taxon>
        <taxon>Actinomycetota</taxon>
        <taxon>Actinomycetes</taxon>
        <taxon>Micrococcales</taxon>
        <taxon>Micrococcaceae</taxon>
        <taxon>Nesterenkonia</taxon>
    </lineage>
</organism>
<dbReference type="GO" id="GO:0046872">
    <property type="term" value="F:metal ion binding"/>
    <property type="evidence" value="ECO:0007669"/>
    <property type="project" value="UniProtKB-KW"/>
</dbReference>
<evidence type="ECO:0000256" key="4">
    <source>
        <dbReference type="ARBA" id="ARBA00022695"/>
    </source>
</evidence>
<keyword evidence="5" id="KW-0479">Metal-binding</keyword>
<dbReference type="GO" id="GO:0016779">
    <property type="term" value="F:nucleotidyltransferase activity"/>
    <property type="evidence" value="ECO:0007669"/>
    <property type="project" value="UniProtKB-KW"/>
</dbReference>
<evidence type="ECO:0000256" key="1">
    <source>
        <dbReference type="ARBA" id="ARBA00001946"/>
    </source>
</evidence>
<evidence type="ECO:0000313" key="12">
    <source>
        <dbReference type="Proteomes" id="UP000460157"/>
    </source>
</evidence>
<comment type="similarity">
    <text evidence="9">Belongs to the MntA antitoxin family.</text>
</comment>
<evidence type="ECO:0000256" key="8">
    <source>
        <dbReference type="ARBA" id="ARBA00022842"/>
    </source>
</evidence>
<accession>A0A7K1UFF2</accession>
<comment type="caution">
    <text evidence="11">The sequence shown here is derived from an EMBL/GenBank/DDBJ whole genome shotgun (WGS) entry which is preliminary data.</text>
</comment>
<name>A0A7K1UFF2_9MICC</name>
<dbReference type="InterPro" id="IPR043519">
    <property type="entry name" value="NT_sf"/>
</dbReference>